<reference evidence="1" key="1">
    <citation type="submission" date="2023-04" db="EMBL/GenBank/DDBJ databases">
        <title>Draft Genome sequencing of Naganishia species isolated from polar environments using Oxford Nanopore Technology.</title>
        <authorList>
            <person name="Leo P."/>
            <person name="Venkateswaran K."/>
        </authorList>
    </citation>
    <scope>NUCLEOTIDE SEQUENCE</scope>
    <source>
        <strain evidence="1">MNA-CCFEE 5262</strain>
    </source>
</reference>
<dbReference type="EMBL" id="JASBWS010000064">
    <property type="protein sequence ID" value="KAJ9102311.1"/>
    <property type="molecule type" value="Genomic_DNA"/>
</dbReference>
<proteinExistence type="predicted"/>
<name>A0ACC2VUJ7_9TREE</name>
<evidence type="ECO:0000313" key="1">
    <source>
        <dbReference type="EMBL" id="KAJ9102311.1"/>
    </source>
</evidence>
<gene>
    <name evidence="1" type="ORF">QFC20_005004</name>
</gene>
<accession>A0ACC2VUJ7</accession>
<organism evidence="1 2">
    <name type="scientific">Naganishia adeliensis</name>
    <dbReference type="NCBI Taxonomy" id="92952"/>
    <lineage>
        <taxon>Eukaryota</taxon>
        <taxon>Fungi</taxon>
        <taxon>Dikarya</taxon>
        <taxon>Basidiomycota</taxon>
        <taxon>Agaricomycotina</taxon>
        <taxon>Tremellomycetes</taxon>
        <taxon>Filobasidiales</taxon>
        <taxon>Filobasidiaceae</taxon>
        <taxon>Naganishia</taxon>
    </lineage>
</organism>
<evidence type="ECO:0000313" key="2">
    <source>
        <dbReference type="Proteomes" id="UP001230649"/>
    </source>
</evidence>
<keyword evidence="2" id="KW-1185">Reference proteome</keyword>
<protein>
    <submittedName>
        <fullName evidence="1">Uncharacterized protein</fullName>
    </submittedName>
</protein>
<sequence>MRATSLSTIAALVGGATLAQAAVVDYYWNITYATANPDKLFERRVIGVNGTWPPPMIQVNQNDTVRVHATNGLPDQMTALHTHGIHFNNTGYFDGPIGTTQCGIPPGETLVYEIPVDLQEGTYWIHGHKQGQYADGLRAPFVITAGEPRTDITWDDEYTVIVGDWYHQENSWLVENEFLTWSNPTGAEPVPKSALIYVAKNGEYMNTQAELSAGTGVNDEAVLPFEAGKKYRVRIINMSALSMFHLAMEDHEMQVIEVDGIEVKPYTVEELSVSAAQRYSLLIEAKNQTDKNYAFMAYQNTDMYDLVPDDLVLNNTLSIQYSASAPAPSPFNLTDAFVVFNETEIAPIEEQAIMPHDVNYTFVITFDTYDNGEPRAAFNDITYQMPKVPSLFSALSMGADASLERIYGTMSNAITIKHLDVIQLTLVNTDTGFHPFHLHGHDFQVVNKAMDYTSNDTELNPPIDENQVNPIRRDTVTVPPGGSTTIRWRADNPGAWLFHCHVDWHHTQGLASVFIEAPDVLQQRMTLPPIFTEQCAKMNTPTTGNVVGFNSTSNFKGEPYGPWPQVLNWTTKAKGAMAGCVLTALFGLLSIVWYGWGNHDEEDIAEEIKRKQELKQLHGGKFGALKSKIVRSTPN</sequence>
<comment type="caution">
    <text evidence="1">The sequence shown here is derived from an EMBL/GenBank/DDBJ whole genome shotgun (WGS) entry which is preliminary data.</text>
</comment>
<dbReference type="Proteomes" id="UP001230649">
    <property type="component" value="Unassembled WGS sequence"/>
</dbReference>